<gene>
    <name evidence="1" type="ORF">BM10_35</name>
</gene>
<evidence type="ECO:0000313" key="2">
    <source>
        <dbReference type="Proteomes" id="UP000225963"/>
    </source>
</evidence>
<accession>A0A0S2MUA3</accession>
<evidence type="ECO:0000313" key="1">
    <source>
        <dbReference type="EMBL" id="ALO79456.1"/>
    </source>
</evidence>
<organism evidence="1 2">
    <name type="scientific">Bacillus phage BM15</name>
    <dbReference type="NCBI Taxonomy" id="1755680"/>
    <lineage>
        <taxon>Viruses</taxon>
        <taxon>Duplodnaviria</taxon>
        <taxon>Heunggongvirae</taxon>
        <taxon>Uroviricota</taxon>
        <taxon>Caudoviricetes</taxon>
        <taxon>Herelleviridae</taxon>
        <taxon>Bastillevirinae</taxon>
        <taxon>Caeruleovirus</taxon>
        <taxon>Caeruleovirus BM15</taxon>
    </lineage>
</organism>
<reference evidence="2" key="1">
    <citation type="submission" date="2015-11" db="EMBL/GenBank/DDBJ databases">
        <authorList>
            <person name="Sharaf A."/>
            <person name="Marie M.E."/>
            <person name="Esson H."/>
            <person name="El-Afifi I.S."/>
            <person name="Hammad M.A."/>
        </authorList>
    </citation>
    <scope>NUCLEOTIDE SEQUENCE [LARGE SCALE GENOMIC DNA]</scope>
</reference>
<sequence>MEIFIGEDYKLTSDTNNVIINQRYKKKTEEGAPPQFGFKEIGYYANVEKACVGLLDKKLRDSEVTSVKELMILIKDTKLEIMTGVNENHGRKRT</sequence>
<name>A0A0S2MUA3_9CAUD</name>
<dbReference type="OrthoDB" id="17426at10239"/>
<proteinExistence type="predicted"/>
<protein>
    <submittedName>
        <fullName evidence="1">Uncharacterized protein</fullName>
    </submittedName>
</protein>
<dbReference type="EMBL" id="KT995480">
    <property type="protein sequence ID" value="ALO79456.1"/>
    <property type="molecule type" value="Genomic_DNA"/>
</dbReference>
<dbReference type="Proteomes" id="UP000225963">
    <property type="component" value="Segment"/>
</dbReference>
<keyword evidence="2" id="KW-1185">Reference proteome</keyword>